<evidence type="ECO:0000256" key="11">
    <source>
        <dbReference type="ARBA" id="ARBA00022729"/>
    </source>
</evidence>
<evidence type="ECO:0000313" key="29">
    <source>
        <dbReference type="EMBL" id="OWF55736.1"/>
    </source>
</evidence>
<evidence type="ECO:0000256" key="25">
    <source>
        <dbReference type="SAM" id="MobiDB-lite"/>
    </source>
</evidence>
<evidence type="ECO:0000256" key="8">
    <source>
        <dbReference type="ARBA" id="ARBA00022525"/>
    </source>
</evidence>
<evidence type="ECO:0000256" key="21">
    <source>
        <dbReference type="ARBA" id="ARBA00026224"/>
    </source>
</evidence>
<dbReference type="SMART" id="SM00736">
    <property type="entry name" value="CADG"/>
    <property type="match status" value="1"/>
</dbReference>
<keyword evidence="16" id="KW-0206">Cytoskeleton</keyword>
<name>A0A210R448_MIZYE</name>
<comment type="subcellular location">
    <subcellularLocation>
        <location evidence="1">Cell membrane</location>
        <location evidence="1">Sarcolemma</location>
    </subcellularLocation>
    <subcellularLocation>
        <location evidence="4">Cell membrane</location>
        <topology evidence="4">Single-pass type I membrane protein</topology>
    </subcellularLocation>
    <subcellularLocation>
        <location evidence="3">Cytoplasm</location>
        <location evidence="3">Cytoskeleton</location>
    </subcellularLocation>
    <subcellularLocation>
        <location evidence="5">Nucleus</location>
        <location evidence="5">Nucleoplasm</location>
    </subcellularLocation>
    <subcellularLocation>
        <location evidence="24">Postsynaptic cell membrane</location>
    </subcellularLocation>
    <subcellularLocation>
        <location evidence="2">Secreted</location>
        <location evidence="2">Extracellular space</location>
    </subcellularLocation>
</comment>
<dbReference type="Gene3D" id="2.60.40.10">
    <property type="entry name" value="Immunoglobulins"/>
    <property type="match status" value="1"/>
</dbReference>
<dbReference type="Pfam" id="PF05454">
    <property type="entry name" value="DAG1"/>
    <property type="match status" value="1"/>
</dbReference>
<evidence type="ECO:0000256" key="17">
    <source>
        <dbReference type="ARBA" id="ARBA00023242"/>
    </source>
</evidence>
<feature type="region of interest" description="Disordered" evidence="25">
    <location>
        <begin position="762"/>
        <end position="860"/>
    </location>
</feature>
<comment type="function">
    <text evidence="20">Transmembrane protein that plays important roles in connecting the extracellular matrix to the cytoskeleton. Acts as a cell adhesion receptor in both muscle and non-muscle tissues. Receptor for both DMD and UTRN and, through these interactions, scaffolds axin to the cytoskeleton. Also functions in cell adhesion-mediated signaling and implicated in cell polarity.</text>
</comment>
<feature type="compositionally biased region" description="Basic and acidic residues" evidence="25">
    <location>
        <begin position="769"/>
        <end position="785"/>
    </location>
</feature>
<dbReference type="Pfam" id="PF18424">
    <property type="entry name" value="a_DG1_N2"/>
    <property type="match status" value="1"/>
</dbReference>
<evidence type="ECO:0000256" key="18">
    <source>
        <dbReference type="ARBA" id="ARBA00023257"/>
    </source>
</evidence>
<feature type="compositionally biased region" description="Low complexity" evidence="25">
    <location>
        <begin position="794"/>
        <end position="803"/>
    </location>
</feature>
<dbReference type="InterPro" id="IPR041631">
    <property type="entry name" value="Alpha_DG1_N2"/>
</dbReference>
<keyword evidence="7" id="KW-0963">Cytoplasm</keyword>
<evidence type="ECO:0000256" key="23">
    <source>
        <dbReference type="ARBA" id="ARBA00031034"/>
    </source>
</evidence>
<evidence type="ECO:0000256" key="22">
    <source>
        <dbReference type="ARBA" id="ARBA00030092"/>
    </source>
</evidence>
<keyword evidence="10 26" id="KW-0812">Transmembrane</keyword>
<keyword evidence="13" id="KW-0770">Synapse</keyword>
<comment type="caution">
    <text evidence="29">The sequence shown here is derived from an EMBL/GenBank/DDBJ whole genome shotgun (WGS) entry which is preliminary data.</text>
</comment>
<dbReference type="Pfam" id="PF05345">
    <property type="entry name" value="He_PIG"/>
    <property type="match status" value="1"/>
</dbReference>
<evidence type="ECO:0000256" key="13">
    <source>
        <dbReference type="ARBA" id="ARBA00023018"/>
    </source>
</evidence>
<dbReference type="GO" id="GO:0007411">
    <property type="term" value="P:axon guidance"/>
    <property type="evidence" value="ECO:0007669"/>
    <property type="project" value="TreeGrafter"/>
</dbReference>
<keyword evidence="14" id="KW-1015">Disulfide bond</keyword>
<keyword evidence="15" id="KW-0325">Glycoprotein</keyword>
<dbReference type="PANTHER" id="PTHR21559:SF21">
    <property type="entry name" value="DYSTROGLYCAN 1"/>
    <property type="match status" value="1"/>
</dbReference>
<evidence type="ECO:0000256" key="10">
    <source>
        <dbReference type="ARBA" id="ARBA00022692"/>
    </source>
</evidence>
<dbReference type="GO" id="GO:0021675">
    <property type="term" value="P:nerve development"/>
    <property type="evidence" value="ECO:0007669"/>
    <property type="project" value="TreeGrafter"/>
</dbReference>
<dbReference type="GO" id="GO:0005654">
    <property type="term" value="C:nucleoplasm"/>
    <property type="evidence" value="ECO:0007669"/>
    <property type="project" value="UniProtKB-SubCell"/>
</dbReference>
<keyword evidence="11 27" id="KW-0732">Signal</keyword>
<dbReference type="GO" id="GO:0005509">
    <property type="term" value="F:calcium ion binding"/>
    <property type="evidence" value="ECO:0007669"/>
    <property type="project" value="InterPro"/>
</dbReference>
<evidence type="ECO:0000256" key="12">
    <source>
        <dbReference type="ARBA" id="ARBA00022989"/>
    </source>
</evidence>
<organism evidence="29 30">
    <name type="scientific">Mizuhopecten yessoensis</name>
    <name type="common">Japanese scallop</name>
    <name type="synonym">Patinopecten yessoensis</name>
    <dbReference type="NCBI Taxonomy" id="6573"/>
    <lineage>
        <taxon>Eukaryota</taxon>
        <taxon>Metazoa</taxon>
        <taxon>Spiralia</taxon>
        <taxon>Lophotrochozoa</taxon>
        <taxon>Mollusca</taxon>
        <taxon>Bivalvia</taxon>
        <taxon>Autobranchia</taxon>
        <taxon>Pteriomorphia</taxon>
        <taxon>Pectinida</taxon>
        <taxon>Pectinoidea</taxon>
        <taxon>Pectinidae</taxon>
        <taxon>Mizuhopecten</taxon>
    </lineage>
</organism>
<evidence type="ECO:0000256" key="14">
    <source>
        <dbReference type="ARBA" id="ARBA00023157"/>
    </source>
</evidence>
<evidence type="ECO:0000256" key="1">
    <source>
        <dbReference type="ARBA" id="ARBA00004135"/>
    </source>
</evidence>
<protein>
    <recommendedName>
        <fullName evidence="21">Dystroglycan 1</fullName>
    </recommendedName>
    <alternativeName>
        <fullName evidence="23">Dystroglycan</fullName>
    </alternativeName>
    <alternativeName>
        <fullName evidence="22">Dystrophin-associated glycoprotein 1</fullName>
    </alternativeName>
</protein>
<dbReference type="GO" id="GO:0045211">
    <property type="term" value="C:postsynaptic membrane"/>
    <property type="evidence" value="ECO:0007669"/>
    <property type="project" value="UniProtKB-SubCell"/>
</dbReference>
<dbReference type="InterPro" id="IPR013783">
    <property type="entry name" value="Ig-like_fold"/>
</dbReference>
<dbReference type="PROSITE" id="PS51699">
    <property type="entry name" value="SEA_DG"/>
    <property type="match status" value="1"/>
</dbReference>
<dbReference type="InterPro" id="IPR008465">
    <property type="entry name" value="DAG1_C"/>
</dbReference>
<dbReference type="GO" id="GO:0002009">
    <property type="term" value="P:morphogenesis of an epithelium"/>
    <property type="evidence" value="ECO:0007669"/>
    <property type="project" value="TreeGrafter"/>
</dbReference>
<evidence type="ECO:0000313" key="30">
    <source>
        <dbReference type="Proteomes" id="UP000242188"/>
    </source>
</evidence>
<dbReference type="SUPFAM" id="SSF111006">
    <property type="entry name" value="Dystroglycan, domain 2"/>
    <property type="match status" value="1"/>
</dbReference>
<dbReference type="GO" id="GO:0042383">
    <property type="term" value="C:sarcolemma"/>
    <property type="evidence" value="ECO:0007669"/>
    <property type="project" value="UniProtKB-SubCell"/>
</dbReference>
<keyword evidence="26" id="KW-0472">Membrane</keyword>
<keyword evidence="18" id="KW-0628">Postsynaptic cell membrane</keyword>
<evidence type="ECO:0000256" key="9">
    <source>
        <dbReference type="ARBA" id="ARBA00022553"/>
    </source>
</evidence>
<dbReference type="GO" id="GO:0043236">
    <property type="term" value="F:laminin binding"/>
    <property type="evidence" value="ECO:0007669"/>
    <property type="project" value="TreeGrafter"/>
</dbReference>
<reference evidence="29 30" key="1">
    <citation type="journal article" date="2017" name="Nat. Ecol. Evol.">
        <title>Scallop genome provides insights into evolution of bilaterian karyotype and development.</title>
        <authorList>
            <person name="Wang S."/>
            <person name="Zhang J."/>
            <person name="Jiao W."/>
            <person name="Li J."/>
            <person name="Xun X."/>
            <person name="Sun Y."/>
            <person name="Guo X."/>
            <person name="Huan P."/>
            <person name="Dong B."/>
            <person name="Zhang L."/>
            <person name="Hu X."/>
            <person name="Sun X."/>
            <person name="Wang J."/>
            <person name="Zhao C."/>
            <person name="Wang Y."/>
            <person name="Wang D."/>
            <person name="Huang X."/>
            <person name="Wang R."/>
            <person name="Lv J."/>
            <person name="Li Y."/>
            <person name="Zhang Z."/>
            <person name="Liu B."/>
            <person name="Lu W."/>
            <person name="Hui Y."/>
            <person name="Liang J."/>
            <person name="Zhou Z."/>
            <person name="Hou R."/>
            <person name="Li X."/>
            <person name="Liu Y."/>
            <person name="Li H."/>
            <person name="Ning X."/>
            <person name="Lin Y."/>
            <person name="Zhao L."/>
            <person name="Xing Q."/>
            <person name="Dou J."/>
            <person name="Li Y."/>
            <person name="Mao J."/>
            <person name="Guo H."/>
            <person name="Dou H."/>
            <person name="Li T."/>
            <person name="Mu C."/>
            <person name="Jiang W."/>
            <person name="Fu Q."/>
            <person name="Fu X."/>
            <person name="Miao Y."/>
            <person name="Liu J."/>
            <person name="Yu Q."/>
            <person name="Li R."/>
            <person name="Liao H."/>
            <person name="Li X."/>
            <person name="Kong Y."/>
            <person name="Jiang Z."/>
            <person name="Chourrout D."/>
            <person name="Li R."/>
            <person name="Bao Z."/>
        </authorList>
    </citation>
    <scope>NUCLEOTIDE SEQUENCE [LARGE SCALE GENOMIC DNA]</scope>
    <source>
        <strain evidence="29 30">PY_sf001</strain>
    </source>
</reference>
<dbReference type="Gene3D" id="3.30.70.1040">
    <property type="entry name" value="Dystroglycan, domain 2"/>
    <property type="match status" value="1"/>
</dbReference>
<keyword evidence="12 26" id="KW-1133">Transmembrane helix</keyword>
<comment type="function">
    <text evidence="19">The dystroglycan complex is involved in a number of processes including laminin and basement membrane assembly, sarcolemmal stability, cell survival, peripheral nerve myelination, nodal structure, cell migration, and epithelial polarization.</text>
</comment>
<dbReference type="STRING" id="6573.A0A210R448"/>
<dbReference type="Proteomes" id="UP000242188">
    <property type="component" value="Unassembled WGS sequence"/>
</dbReference>
<dbReference type="GO" id="GO:0005856">
    <property type="term" value="C:cytoskeleton"/>
    <property type="evidence" value="ECO:0007669"/>
    <property type="project" value="UniProtKB-SubCell"/>
</dbReference>
<evidence type="ECO:0000256" key="6">
    <source>
        <dbReference type="ARBA" id="ARBA00022475"/>
    </source>
</evidence>
<dbReference type="CDD" id="cd11303">
    <property type="entry name" value="Dystroglycan_repeat"/>
    <property type="match status" value="1"/>
</dbReference>
<evidence type="ECO:0000256" key="7">
    <source>
        <dbReference type="ARBA" id="ARBA00022490"/>
    </source>
</evidence>
<keyword evidence="9" id="KW-0597">Phosphoprotein</keyword>
<evidence type="ECO:0000256" key="26">
    <source>
        <dbReference type="SAM" id="Phobius"/>
    </source>
</evidence>
<gene>
    <name evidence="29" type="ORF">KP79_PYT11184</name>
</gene>
<evidence type="ECO:0000256" key="24">
    <source>
        <dbReference type="ARBA" id="ARBA00034100"/>
    </source>
</evidence>
<feature type="chain" id="PRO_5013210768" description="Dystroglycan 1" evidence="27">
    <location>
        <begin position="18"/>
        <end position="860"/>
    </location>
</feature>
<dbReference type="InterPro" id="IPR030398">
    <property type="entry name" value="SEA_DG_dom"/>
</dbReference>
<dbReference type="GO" id="GO:0016011">
    <property type="term" value="C:dystroglycan complex"/>
    <property type="evidence" value="ECO:0007669"/>
    <property type="project" value="TreeGrafter"/>
</dbReference>
<proteinExistence type="predicted"/>
<dbReference type="PANTHER" id="PTHR21559">
    <property type="entry name" value="DYSTROGLYCAN-RELATED"/>
    <property type="match status" value="1"/>
</dbReference>
<dbReference type="EMBL" id="NEDP02000506">
    <property type="protein sequence ID" value="OWF55736.1"/>
    <property type="molecule type" value="Genomic_DNA"/>
</dbReference>
<feature type="signal peptide" evidence="27">
    <location>
        <begin position="1"/>
        <end position="17"/>
    </location>
</feature>
<accession>A0A210R448</accession>
<evidence type="ECO:0000256" key="16">
    <source>
        <dbReference type="ARBA" id="ARBA00023212"/>
    </source>
</evidence>
<feature type="region of interest" description="Disordered" evidence="25">
    <location>
        <begin position="378"/>
        <end position="397"/>
    </location>
</feature>
<dbReference type="OrthoDB" id="5990676at2759"/>
<dbReference type="AlphaFoldDB" id="A0A210R448"/>
<evidence type="ECO:0000256" key="2">
    <source>
        <dbReference type="ARBA" id="ARBA00004239"/>
    </source>
</evidence>
<evidence type="ECO:0000256" key="5">
    <source>
        <dbReference type="ARBA" id="ARBA00004642"/>
    </source>
</evidence>
<keyword evidence="6" id="KW-1003">Cell membrane</keyword>
<evidence type="ECO:0000256" key="19">
    <source>
        <dbReference type="ARBA" id="ARBA00023567"/>
    </source>
</evidence>
<dbReference type="InterPro" id="IPR027468">
    <property type="entry name" value="Alpha-dystroglycan_domain_2"/>
</dbReference>
<evidence type="ECO:0000256" key="15">
    <source>
        <dbReference type="ARBA" id="ARBA00023180"/>
    </source>
</evidence>
<evidence type="ECO:0000256" key="20">
    <source>
        <dbReference type="ARBA" id="ARBA00024991"/>
    </source>
</evidence>
<sequence length="860" mass="94469">MELFVFVILAILGMCSGQNMKVDVDSLLNSLDEGSRKVPVALNWGIADSSAIIGKMFNYAIPSDAFKGDIISYKVTEAGKDTLPAWLHFQESSRQLKGVPSPSDVGQQYLEVVIGGHHNTQAKDVFSISVTGENPAEFVMQSPPSDSGRPNTVRCRRDLHETAVTVVLDTDLDHLSALERIQLMESMTKFLPLNLDMLKLLPVGNKPFIDNNALVAGPGDVKTPTKSGALLSWLVGCGEVNKDHMPVIMDVEPRAKDGSMSKALGQSIIGWHVTNTEQQAKLRRRRQAIRATATPGLSQAPPTDLPSQRVPVKDTDTLMRSVPNMESPMFTPTKTADIKPTKTAVMPSASPEDHGHDHSHMMTKLPTLDTTTKKAMTDGAITPSAQPDPEPEPEPRATEILPTKTYTMTDAPTKIPRPVTEAPPYCPPDDQPRSPFKKNRMGQIYFTAGQFAEFAIHDDLFFDCKDGNTRSLRLDLFKGDNEILPVNSWVGLKHKEDGAWVIQGLPMNLNEGTEKYRLTAMNTRGTSPAVEEFTVVVLTQDGISYEKPSHEIALTLDNDFDTFDFNDRLLLMKKLARLAGDGNPDNIEVLRVARGSVIYAWTNSSLPRDSCPVTEIQNMAGKFLREDGTVRKTAKNRLAPYKLSGMELAPKGACMNDPNFPTLGVKKQPTPEPEPSKKPDSPDAEPPYKVETTTPEPDVNPGKAAQGDDDEVWITTVVPAVVIVAILLIALLIACILYRKKRKGKMSLEDKNTFVNKGAPVIFPDEYDEKPNDSTKPLIMDDEKPPMPPPEYTRASSESSRSSADNKNDNDMGEELEMNEPDVHSPLYQPPPPVPASGGNKQPRPHVTPAYKNPAPYVPP</sequence>
<dbReference type="InterPro" id="IPR006644">
    <property type="entry name" value="Cadg"/>
</dbReference>
<keyword evidence="8" id="KW-0964">Secreted</keyword>
<dbReference type="InterPro" id="IPR015919">
    <property type="entry name" value="Cadherin-like_sf"/>
</dbReference>
<keyword evidence="17" id="KW-0539">Nucleus</keyword>
<feature type="region of interest" description="Disordered" evidence="25">
    <location>
        <begin position="658"/>
        <end position="707"/>
    </location>
</feature>
<feature type="domain" description="Peptidase S72" evidence="28">
    <location>
        <begin position="544"/>
        <end position="653"/>
    </location>
</feature>
<dbReference type="SUPFAM" id="SSF49313">
    <property type="entry name" value="Cadherin-like"/>
    <property type="match status" value="1"/>
</dbReference>
<dbReference type="GO" id="GO:0005576">
    <property type="term" value="C:extracellular region"/>
    <property type="evidence" value="ECO:0007669"/>
    <property type="project" value="UniProtKB-SubCell"/>
</dbReference>
<feature type="compositionally biased region" description="Acidic residues" evidence="25">
    <location>
        <begin position="811"/>
        <end position="820"/>
    </location>
</feature>
<evidence type="ECO:0000256" key="27">
    <source>
        <dbReference type="SAM" id="SignalP"/>
    </source>
</evidence>
<evidence type="ECO:0000256" key="3">
    <source>
        <dbReference type="ARBA" id="ARBA00004245"/>
    </source>
</evidence>
<evidence type="ECO:0000256" key="4">
    <source>
        <dbReference type="ARBA" id="ARBA00004251"/>
    </source>
</evidence>
<evidence type="ECO:0000259" key="28">
    <source>
        <dbReference type="PROSITE" id="PS51699"/>
    </source>
</evidence>
<keyword evidence="30" id="KW-1185">Reference proteome</keyword>
<feature type="transmembrane region" description="Helical" evidence="26">
    <location>
        <begin position="712"/>
        <end position="738"/>
    </location>
</feature>